<evidence type="ECO:0000256" key="4">
    <source>
        <dbReference type="ARBA" id="ARBA00022679"/>
    </source>
</evidence>
<dbReference type="PANTHER" id="PTHR11088">
    <property type="entry name" value="TRNA DIMETHYLALLYLTRANSFERASE"/>
    <property type="match status" value="1"/>
</dbReference>
<evidence type="ECO:0000256" key="8">
    <source>
        <dbReference type="ARBA" id="ARBA00022842"/>
    </source>
</evidence>
<proteinExistence type="inferred from homology"/>
<comment type="cofactor">
    <cofactor evidence="1 10">
        <name>Mg(2+)</name>
        <dbReference type="ChEBI" id="CHEBI:18420"/>
    </cofactor>
</comment>
<evidence type="ECO:0000256" key="11">
    <source>
        <dbReference type="RuleBase" id="RU003783"/>
    </source>
</evidence>
<name>A0A6M0JUT9_9GAMM</name>
<comment type="catalytic activity">
    <reaction evidence="9 10 11">
        <text>adenosine(37) in tRNA + dimethylallyl diphosphate = N(6)-dimethylallyladenosine(37) in tRNA + diphosphate</text>
        <dbReference type="Rhea" id="RHEA:26482"/>
        <dbReference type="Rhea" id="RHEA-COMP:10162"/>
        <dbReference type="Rhea" id="RHEA-COMP:10375"/>
        <dbReference type="ChEBI" id="CHEBI:33019"/>
        <dbReference type="ChEBI" id="CHEBI:57623"/>
        <dbReference type="ChEBI" id="CHEBI:74411"/>
        <dbReference type="ChEBI" id="CHEBI:74415"/>
        <dbReference type="EC" id="2.5.1.75"/>
    </reaction>
</comment>
<accession>A0A6M0JUT9</accession>
<evidence type="ECO:0000256" key="13">
    <source>
        <dbReference type="RuleBase" id="RU003785"/>
    </source>
</evidence>
<evidence type="ECO:0000256" key="12">
    <source>
        <dbReference type="RuleBase" id="RU003784"/>
    </source>
</evidence>
<feature type="site" description="Interaction with substrate tRNA" evidence="10">
    <location>
        <position position="136"/>
    </location>
</feature>
<feature type="region of interest" description="Interaction with substrate tRNA" evidence="10">
    <location>
        <begin position="48"/>
        <end position="51"/>
    </location>
</feature>
<evidence type="ECO:0000256" key="2">
    <source>
        <dbReference type="ARBA" id="ARBA00003213"/>
    </source>
</evidence>
<dbReference type="GO" id="GO:0052381">
    <property type="term" value="F:tRNA dimethylallyltransferase activity"/>
    <property type="evidence" value="ECO:0007669"/>
    <property type="project" value="UniProtKB-UniRule"/>
</dbReference>
<keyword evidence="5 10" id="KW-0819">tRNA processing</keyword>
<dbReference type="GO" id="GO:0006400">
    <property type="term" value="P:tRNA modification"/>
    <property type="evidence" value="ECO:0007669"/>
    <property type="project" value="TreeGrafter"/>
</dbReference>
<comment type="subunit">
    <text evidence="10">Monomer.</text>
</comment>
<keyword evidence="15" id="KW-1185">Reference proteome</keyword>
<feature type="binding site" evidence="10">
    <location>
        <begin position="23"/>
        <end position="30"/>
    </location>
    <ligand>
        <name>ATP</name>
        <dbReference type="ChEBI" id="CHEBI:30616"/>
    </ligand>
</feature>
<dbReference type="FunFam" id="1.10.20.140:FF:000001">
    <property type="entry name" value="tRNA dimethylallyltransferase"/>
    <property type="match status" value="1"/>
</dbReference>
<keyword evidence="8 10" id="KW-0460">Magnesium</keyword>
<evidence type="ECO:0000256" key="1">
    <source>
        <dbReference type="ARBA" id="ARBA00001946"/>
    </source>
</evidence>
<sequence length="334" mass="36698">MVAKAPAEPNVWDDRPLAVLLMGPTASGKTDLAVELVERLPCEIISVDSAMIYRGMDIGTAKPGAEVLARAPHRLIDILDPVESYSTARFREDALAEMAEIQSRGRIPLLVGGSMLYFRALQQGLAALPSADPGVRDTLNAEAERIGWDGLHARLTEADPISAAQIHPHDPQRIQRALEVLMLAGRPMSALIAEAEAAALPYRLLKLARAPRERRTLHARIERRFHAMIEGRLVDEVSALWARGDLDPDMPSMRCVGYRQVLKYLSGAYTWQEMLHRGIVASRQLAKRQLTWLRAESDCHWLTDEPAPAEAAEELVRQAMAGEAVAVATGLGCS</sequence>
<comment type="caution">
    <text evidence="14">The sequence shown here is derived from an EMBL/GenBank/DDBJ whole genome shotgun (WGS) entry which is preliminary data.</text>
</comment>
<dbReference type="HAMAP" id="MF_00185">
    <property type="entry name" value="IPP_trans"/>
    <property type="match status" value="1"/>
</dbReference>
<keyword evidence="7 10" id="KW-0067">ATP-binding</keyword>
<dbReference type="InterPro" id="IPR018022">
    <property type="entry name" value="IPT"/>
</dbReference>
<feature type="binding site" evidence="10">
    <location>
        <begin position="25"/>
        <end position="30"/>
    </location>
    <ligand>
        <name>substrate</name>
    </ligand>
</feature>
<evidence type="ECO:0000256" key="9">
    <source>
        <dbReference type="ARBA" id="ARBA00049563"/>
    </source>
</evidence>
<dbReference type="GO" id="GO:0005524">
    <property type="term" value="F:ATP binding"/>
    <property type="evidence" value="ECO:0007669"/>
    <property type="project" value="UniProtKB-UniRule"/>
</dbReference>
<feature type="region of interest" description="Interaction with substrate tRNA" evidence="10">
    <location>
        <begin position="254"/>
        <end position="259"/>
    </location>
</feature>
<reference evidence="14 15" key="1">
    <citation type="submission" date="2020-02" db="EMBL/GenBank/DDBJ databases">
        <title>Genome sequences of Thiorhodococcus mannitoliphagus and Thiorhodococcus minor, purple sulfur photosynthetic bacteria in the gammaproteobacterial family, Chromatiaceae.</title>
        <authorList>
            <person name="Aviles F.A."/>
            <person name="Meyer T.E."/>
            <person name="Kyndt J.A."/>
        </authorList>
    </citation>
    <scope>NUCLEOTIDE SEQUENCE [LARGE SCALE GENOMIC DNA]</scope>
    <source>
        <strain evidence="14 15">DSM 11518</strain>
    </source>
</reference>
<gene>
    <name evidence="10 14" type="primary">miaA</name>
    <name evidence="14" type="ORF">G3446_03285</name>
</gene>
<dbReference type="Pfam" id="PF01715">
    <property type="entry name" value="IPPT"/>
    <property type="match status" value="1"/>
</dbReference>
<dbReference type="RefSeq" id="WP_164450978.1">
    <property type="nucleotide sequence ID" value="NZ_JAAIJQ010000006.1"/>
</dbReference>
<evidence type="ECO:0000256" key="3">
    <source>
        <dbReference type="ARBA" id="ARBA00005842"/>
    </source>
</evidence>
<keyword evidence="6 10" id="KW-0547">Nucleotide-binding</keyword>
<comment type="similarity">
    <text evidence="3 10 13">Belongs to the IPP transferase family.</text>
</comment>
<dbReference type="EMBL" id="JAAIJQ010000006">
    <property type="protein sequence ID" value="NEV60929.1"/>
    <property type="molecule type" value="Genomic_DNA"/>
</dbReference>
<evidence type="ECO:0000256" key="5">
    <source>
        <dbReference type="ARBA" id="ARBA00022694"/>
    </source>
</evidence>
<evidence type="ECO:0000256" key="7">
    <source>
        <dbReference type="ARBA" id="ARBA00022840"/>
    </source>
</evidence>
<evidence type="ECO:0000313" key="15">
    <source>
        <dbReference type="Proteomes" id="UP000483379"/>
    </source>
</evidence>
<dbReference type="AlphaFoldDB" id="A0A6M0JUT9"/>
<comment type="caution">
    <text evidence="10">Lacks conserved residue(s) required for the propagation of feature annotation.</text>
</comment>
<evidence type="ECO:0000256" key="10">
    <source>
        <dbReference type="HAMAP-Rule" id="MF_00185"/>
    </source>
</evidence>
<keyword evidence="4 10" id="KW-0808">Transferase</keyword>
<dbReference type="InterPro" id="IPR027417">
    <property type="entry name" value="P-loop_NTPase"/>
</dbReference>
<dbReference type="InterPro" id="IPR039657">
    <property type="entry name" value="Dimethylallyltransferase"/>
</dbReference>
<evidence type="ECO:0000256" key="6">
    <source>
        <dbReference type="ARBA" id="ARBA00022741"/>
    </source>
</evidence>
<dbReference type="Proteomes" id="UP000483379">
    <property type="component" value="Unassembled WGS sequence"/>
</dbReference>
<protein>
    <recommendedName>
        <fullName evidence="10">tRNA dimethylallyltransferase</fullName>
        <ecNumber evidence="10">2.5.1.75</ecNumber>
    </recommendedName>
    <alternativeName>
        <fullName evidence="10">Dimethylallyl diphosphate:tRNA dimethylallyltransferase</fullName>
        <shortName evidence="10">DMAPP:tRNA dimethylallyltransferase</shortName>
        <shortName evidence="10">DMATase</shortName>
    </alternativeName>
    <alternativeName>
        <fullName evidence="10">Isopentenyl-diphosphate:tRNA isopentenyltransferase</fullName>
        <shortName evidence="10">IPP transferase</shortName>
        <shortName evidence="10">IPPT</shortName>
        <shortName evidence="10">IPTase</shortName>
    </alternativeName>
</protein>
<dbReference type="Gene3D" id="1.10.20.140">
    <property type="match status" value="1"/>
</dbReference>
<dbReference type="EC" id="2.5.1.75" evidence="10"/>
<dbReference type="Gene3D" id="3.40.50.300">
    <property type="entry name" value="P-loop containing nucleotide triphosphate hydrolases"/>
    <property type="match status" value="1"/>
</dbReference>
<dbReference type="SUPFAM" id="SSF52540">
    <property type="entry name" value="P-loop containing nucleoside triphosphate hydrolases"/>
    <property type="match status" value="2"/>
</dbReference>
<dbReference type="NCBIfam" id="TIGR00174">
    <property type="entry name" value="miaA"/>
    <property type="match status" value="1"/>
</dbReference>
<dbReference type="PANTHER" id="PTHR11088:SF60">
    <property type="entry name" value="TRNA DIMETHYLALLYLTRANSFERASE"/>
    <property type="match status" value="1"/>
</dbReference>
<evidence type="ECO:0000313" key="14">
    <source>
        <dbReference type="EMBL" id="NEV60929.1"/>
    </source>
</evidence>
<comment type="function">
    <text evidence="2 10 12">Catalyzes the transfer of a dimethylallyl group onto the adenine at position 37 in tRNAs that read codons beginning with uridine, leading to the formation of N6-(dimethylallyl)adenosine (i(6)A).</text>
</comment>
<feature type="region of interest" description="Interaction with substrate tRNA" evidence="10">
    <location>
        <begin position="172"/>
        <end position="176"/>
    </location>
</feature>
<feature type="site" description="Interaction with substrate tRNA" evidence="10">
    <location>
        <position position="114"/>
    </location>
</feature>
<organism evidence="14 15">
    <name type="scientific">Thiorhodococcus minor</name>
    <dbReference type="NCBI Taxonomy" id="57489"/>
    <lineage>
        <taxon>Bacteria</taxon>
        <taxon>Pseudomonadati</taxon>
        <taxon>Pseudomonadota</taxon>
        <taxon>Gammaproteobacteria</taxon>
        <taxon>Chromatiales</taxon>
        <taxon>Chromatiaceae</taxon>
        <taxon>Thiorhodococcus</taxon>
    </lineage>
</organism>